<evidence type="ECO:0000256" key="2">
    <source>
        <dbReference type="ARBA" id="ARBA00012415"/>
    </source>
</evidence>
<organism evidence="7 8">
    <name type="scientific">Streptomyces beihaiensis</name>
    <dbReference type="NCBI Taxonomy" id="2984495"/>
    <lineage>
        <taxon>Bacteria</taxon>
        <taxon>Bacillati</taxon>
        <taxon>Actinomycetota</taxon>
        <taxon>Actinomycetes</taxon>
        <taxon>Kitasatosporales</taxon>
        <taxon>Streptomycetaceae</taxon>
        <taxon>Streptomyces</taxon>
    </lineage>
</organism>
<dbReference type="EC" id="2.7.7.9" evidence="2"/>
<evidence type="ECO:0000256" key="5">
    <source>
        <dbReference type="ARBA" id="ARBA00048128"/>
    </source>
</evidence>
<keyword evidence="3" id="KW-0808">Transferase</keyword>
<evidence type="ECO:0000256" key="1">
    <source>
        <dbReference type="ARBA" id="ARBA00006890"/>
    </source>
</evidence>
<dbReference type="PANTHER" id="PTHR43197:SF1">
    <property type="entry name" value="UTP--GLUCOSE-1-PHOSPHATE URIDYLYLTRANSFERASE"/>
    <property type="match status" value="1"/>
</dbReference>
<evidence type="ECO:0000313" key="7">
    <source>
        <dbReference type="EMBL" id="MCX3060260.1"/>
    </source>
</evidence>
<proteinExistence type="inferred from homology"/>
<feature type="domain" description="Nucleotidyl transferase" evidence="6">
    <location>
        <begin position="4"/>
        <end position="149"/>
    </location>
</feature>
<dbReference type="EMBL" id="JAPHNL010000095">
    <property type="protein sequence ID" value="MCX3060260.1"/>
    <property type="molecule type" value="Genomic_DNA"/>
</dbReference>
<dbReference type="Gene3D" id="3.90.550.10">
    <property type="entry name" value="Spore Coat Polysaccharide Biosynthesis Protein SpsA, Chain A"/>
    <property type="match status" value="1"/>
</dbReference>
<comment type="caution">
    <text evidence="7">The sequence shown here is derived from an EMBL/GenBank/DDBJ whole genome shotgun (WGS) entry which is preliminary data.</text>
</comment>
<keyword evidence="4" id="KW-0548">Nucleotidyltransferase</keyword>
<sequence>NEPFAVLLGDDLIDPRDPLLARMVRVREERGGSVIALMEVEPSQIHLYGCAAVEATEDGDVVKVTGLVEKPEPSDAPSNYAVIGRYVLDPHVFEVLRGTEPGRGGEIQLTDALQQLAADEKIGGPVHGVVFKGRRYDTGDRGDYLRAIVRLACEREDLGPDFRTWLHRYVTEEM</sequence>
<accession>A0ABT3TT92</accession>
<evidence type="ECO:0000259" key="6">
    <source>
        <dbReference type="Pfam" id="PF00483"/>
    </source>
</evidence>
<dbReference type="InterPro" id="IPR029044">
    <property type="entry name" value="Nucleotide-diphossugar_trans"/>
</dbReference>
<dbReference type="SUPFAM" id="SSF53448">
    <property type="entry name" value="Nucleotide-diphospho-sugar transferases"/>
    <property type="match status" value="1"/>
</dbReference>
<evidence type="ECO:0000313" key="8">
    <source>
        <dbReference type="Proteomes" id="UP001163064"/>
    </source>
</evidence>
<reference evidence="7" key="1">
    <citation type="submission" date="2022-10" db="EMBL/GenBank/DDBJ databases">
        <title>Streptomyces beihaiensis sp. nov., a chitin degrading actinobacterium, isolated from shrimp pond soil.</title>
        <authorList>
            <person name="Xie J."/>
            <person name="Shen N."/>
        </authorList>
    </citation>
    <scope>NUCLEOTIDE SEQUENCE</scope>
    <source>
        <strain evidence="7">GXMU-J5</strain>
    </source>
</reference>
<dbReference type="Proteomes" id="UP001163064">
    <property type="component" value="Unassembled WGS sequence"/>
</dbReference>
<dbReference type="PANTHER" id="PTHR43197">
    <property type="entry name" value="UTP--GLUCOSE-1-PHOSPHATE URIDYLYLTRANSFERASE"/>
    <property type="match status" value="1"/>
</dbReference>
<dbReference type="InterPro" id="IPR005771">
    <property type="entry name" value="GalU_uridylyltTrfase_bac/arc"/>
</dbReference>
<evidence type="ECO:0000256" key="4">
    <source>
        <dbReference type="ARBA" id="ARBA00022695"/>
    </source>
</evidence>
<dbReference type="RefSeq" id="WP_266598727.1">
    <property type="nucleotide sequence ID" value="NZ_JAPHNL010000095.1"/>
</dbReference>
<dbReference type="InterPro" id="IPR005835">
    <property type="entry name" value="NTP_transferase_dom"/>
</dbReference>
<protein>
    <recommendedName>
        <fullName evidence="2">UTP--glucose-1-phosphate uridylyltransferase</fullName>
        <ecNumber evidence="2">2.7.7.9</ecNumber>
    </recommendedName>
</protein>
<name>A0ABT3TT92_9ACTN</name>
<gene>
    <name evidence="7" type="ORF">OFY01_10935</name>
</gene>
<keyword evidence="8" id="KW-1185">Reference proteome</keyword>
<dbReference type="Pfam" id="PF00483">
    <property type="entry name" value="NTP_transferase"/>
    <property type="match status" value="1"/>
</dbReference>
<comment type="similarity">
    <text evidence="1">Belongs to the UDPGP type 2 family.</text>
</comment>
<feature type="non-terminal residue" evidence="7">
    <location>
        <position position="1"/>
    </location>
</feature>
<evidence type="ECO:0000256" key="3">
    <source>
        <dbReference type="ARBA" id="ARBA00022679"/>
    </source>
</evidence>
<comment type="catalytic activity">
    <reaction evidence="5">
        <text>alpha-D-glucose 1-phosphate + UTP + H(+) = UDP-alpha-D-glucose + diphosphate</text>
        <dbReference type="Rhea" id="RHEA:19889"/>
        <dbReference type="ChEBI" id="CHEBI:15378"/>
        <dbReference type="ChEBI" id="CHEBI:33019"/>
        <dbReference type="ChEBI" id="CHEBI:46398"/>
        <dbReference type="ChEBI" id="CHEBI:58601"/>
        <dbReference type="ChEBI" id="CHEBI:58885"/>
        <dbReference type="EC" id="2.7.7.9"/>
    </reaction>
</comment>